<dbReference type="GO" id="GO:0016832">
    <property type="term" value="F:aldehyde-lyase activity"/>
    <property type="evidence" value="ECO:0007669"/>
    <property type="project" value="TreeGrafter"/>
</dbReference>
<dbReference type="Gene3D" id="3.20.20.60">
    <property type="entry name" value="Phosphoenolpyruvate-binding domains"/>
    <property type="match status" value="1"/>
</dbReference>
<reference evidence="5 6" key="1">
    <citation type="journal article" date="2016" name="Genome Biol. Evol.">
        <title>Divergent and convergent evolution of fungal pathogenicity.</title>
        <authorList>
            <person name="Shang Y."/>
            <person name="Xiao G."/>
            <person name="Zheng P."/>
            <person name="Cen K."/>
            <person name="Zhan S."/>
            <person name="Wang C."/>
        </authorList>
    </citation>
    <scope>NUCLEOTIDE SEQUENCE [LARGE SCALE GENOMIC DNA]</scope>
    <source>
        <strain evidence="5 6">ARSEF 2679</strain>
    </source>
</reference>
<keyword evidence="5" id="KW-0808">Transferase</keyword>
<gene>
    <name evidence="5" type="ORF">ISF_04249</name>
</gene>
<evidence type="ECO:0000256" key="2">
    <source>
        <dbReference type="ARBA" id="ARBA00022723"/>
    </source>
</evidence>
<dbReference type="GO" id="GO:0016301">
    <property type="term" value="F:kinase activity"/>
    <property type="evidence" value="ECO:0007669"/>
    <property type="project" value="UniProtKB-KW"/>
</dbReference>
<dbReference type="STRING" id="1081104.A0A167XDE3"/>
<keyword evidence="5" id="KW-0670">Pyruvate</keyword>
<dbReference type="OrthoDB" id="1621678at2759"/>
<dbReference type="AlphaFoldDB" id="A0A167XDE3"/>
<dbReference type="PANTHER" id="PTHR30502:SF0">
    <property type="entry name" value="PHOSPHOENOLPYRUVATE CARBOXYLASE FAMILY PROTEIN"/>
    <property type="match status" value="1"/>
</dbReference>
<dbReference type="GO" id="GO:0005737">
    <property type="term" value="C:cytoplasm"/>
    <property type="evidence" value="ECO:0007669"/>
    <property type="project" value="TreeGrafter"/>
</dbReference>
<dbReference type="GO" id="GO:0046872">
    <property type="term" value="F:metal ion binding"/>
    <property type="evidence" value="ECO:0007669"/>
    <property type="project" value="UniProtKB-KW"/>
</dbReference>
<accession>A0A167XDE3</accession>
<keyword evidence="5" id="KW-0418">Kinase</keyword>
<dbReference type="GeneID" id="30020541"/>
<proteinExistence type="inferred from homology"/>
<protein>
    <submittedName>
        <fullName evidence="5">Pyruvate/Phosphoenolpyruvate kinase</fullName>
    </submittedName>
</protein>
<dbReference type="InterPro" id="IPR040442">
    <property type="entry name" value="Pyrv_kinase-like_dom_sf"/>
</dbReference>
<comment type="caution">
    <text evidence="5">The sequence shown here is derived from an EMBL/GenBank/DDBJ whole genome shotgun (WGS) entry which is preliminary data.</text>
</comment>
<keyword evidence="2" id="KW-0479">Metal-binding</keyword>
<dbReference type="InterPro" id="IPR005000">
    <property type="entry name" value="Aldolase/citrate-lyase_domain"/>
</dbReference>
<dbReference type="InterPro" id="IPR050251">
    <property type="entry name" value="HpcH-HpaI_aldolase"/>
</dbReference>
<dbReference type="InterPro" id="IPR015813">
    <property type="entry name" value="Pyrv/PenolPyrv_kinase-like_dom"/>
</dbReference>
<dbReference type="EMBL" id="AZHB01000009">
    <property type="protein sequence ID" value="OAA64839.1"/>
    <property type="molecule type" value="Genomic_DNA"/>
</dbReference>
<dbReference type="RefSeq" id="XP_018704811.1">
    <property type="nucleotide sequence ID" value="XM_018847855.1"/>
</dbReference>
<keyword evidence="3" id="KW-0456">Lyase</keyword>
<name>A0A167XDE3_CORFA</name>
<evidence type="ECO:0000313" key="6">
    <source>
        <dbReference type="Proteomes" id="UP000076744"/>
    </source>
</evidence>
<dbReference type="Pfam" id="PF03328">
    <property type="entry name" value="HpcH_HpaI"/>
    <property type="match status" value="1"/>
</dbReference>
<evidence type="ECO:0000259" key="4">
    <source>
        <dbReference type="Pfam" id="PF03328"/>
    </source>
</evidence>
<feature type="domain" description="HpcH/HpaI aldolase/citrate lyase" evidence="4">
    <location>
        <begin position="19"/>
        <end position="245"/>
    </location>
</feature>
<evidence type="ECO:0000313" key="5">
    <source>
        <dbReference type="EMBL" id="OAA64839.1"/>
    </source>
</evidence>
<dbReference type="PANTHER" id="PTHR30502">
    <property type="entry name" value="2-KETO-3-DEOXY-L-RHAMNONATE ALDOLASE"/>
    <property type="match status" value="1"/>
</dbReference>
<evidence type="ECO:0000256" key="3">
    <source>
        <dbReference type="ARBA" id="ARBA00023239"/>
    </source>
</evidence>
<sequence length="268" mass="28585">MQASNRLRTAFAEGKQAMGMWQMIPGANVSRILASSGVDWVMVDCEHGNMDDRAMHDAVPAIAALGVSPIVRIPDMQGWMVKRALDAGAHGILVPLLRSAAQAREIVQSAKFPPVGKRGFGSPIALSRFRPVPSFTEYLQQANDAILTMVQIETQEALDEVEEIAAVPGVDVLFVGPFDLGNNIGHPILNGVVSDTLKAAIARILAAAHKAGKKCGMYCANGAQAQASAAQGFDMINVATDYTSLETLVKEELSVAWSQAKPERGVSY</sequence>
<organism evidence="5 6">
    <name type="scientific">Cordyceps fumosorosea (strain ARSEF 2679)</name>
    <name type="common">Isaria fumosorosea</name>
    <dbReference type="NCBI Taxonomy" id="1081104"/>
    <lineage>
        <taxon>Eukaryota</taxon>
        <taxon>Fungi</taxon>
        <taxon>Dikarya</taxon>
        <taxon>Ascomycota</taxon>
        <taxon>Pezizomycotina</taxon>
        <taxon>Sordariomycetes</taxon>
        <taxon>Hypocreomycetidae</taxon>
        <taxon>Hypocreales</taxon>
        <taxon>Cordycipitaceae</taxon>
        <taxon>Cordyceps</taxon>
    </lineage>
</organism>
<dbReference type="Proteomes" id="UP000076744">
    <property type="component" value="Unassembled WGS sequence"/>
</dbReference>
<comment type="similarity">
    <text evidence="1">Belongs to the HpcH/HpaI aldolase family.</text>
</comment>
<evidence type="ECO:0000256" key="1">
    <source>
        <dbReference type="ARBA" id="ARBA00005568"/>
    </source>
</evidence>
<keyword evidence="6" id="KW-1185">Reference proteome</keyword>
<dbReference type="SUPFAM" id="SSF51621">
    <property type="entry name" value="Phosphoenolpyruvate/pyruvate domain"/>
    <property type="match status" value="1"/>
</dbReference>